<evidence type="ECO:0000256" key="1">
    <source>
        <dbReference type="ARBA" id="ARBA00004651"/>
    </source>
</evidence>
<comment type="similarity">
    <text evidence="2">Belongs to the adenylyl cyclase class-3 family.</text>
</comment>
<dbReference type="EMBL" id="CP128400">
    <property type="protein sequence ID" value="WJW69663.1"/>
    <property type="molecule type" value="Genomic_DNA"/>
</dbReference>
<keyword evidence="3" id="KW-1003">Cell membrane</keyword>
<dbReference type="InterPro" id="IPR029787">
    <property type="entry name" value="Nucleotide_cyclase"/>
</dbReference>
<feature type="transmembrane region" description="Helical" evidence="5">
    <location>
        <begin position="32"/>
        <end position="53"/>
    </location>
</feature>
<dbReference type="SUPFAM" id="SSF55073">
    <property type="entry name" value="Nucleotide cyclase"/>
    <property type="match status" value="1"/>
</dbReference>
<feature type="transmembrane region" description="Helical" evidence="5">
    <location>
        <begin position="182"/>
        <end position="205"/>
    </location>
</feature>
<feature type="transmembrane region" description="Helical" evidence="5">
    <location>
        <begin position="65"/>
        <end position="87"/>
    </location>
</feature>
<evidence type="ECO:0000313" key="8">
    <source>
        <dbReference type="EMBL" id="WJW69663.1"/>
    </source>
</evidence>
<feature type="transmembrane region" description="Helical" evidence="5">
    <location>
        <begin position="152"/>
        <end position="170"/>
    </location>
</feature>
<protein>
    <submittedName>
        <fullName evidence="7">Adenylate/guanylate cyclase domain-containing protein</fullName>
    </submittedName>
</protein>
<accession>A0A8T7M6L4</accession>
<reference evidence="7 9" key="1">
    <citation type="submission" date="2020-06" db="EMBL/GenBank/DDBJ databases">
        <title>Anoxygenic phototrophic Chloroflexota member uses a Type I reaction center.</title>
        <authorList>
            <person name="Tsuji J.M."/>
            <person name="Shaw N.A."/>
            <person name="Nagashima S."/>
            <person name="Venkiteswaran J."/>
            <person name="Schiff S.L."/>
            <person name="Hanada S."/>
            <person name="Tank M."/>
            <person name="Neufeld J.D."/>
        </authorList>
    </citation>
    <scope>NUCLEOTIDE SEQUENCE [LARGE SCALE GENOMIC DNA]</scope>
    <source>
        <strain evidence="7">L227-S17</strain>
    </source>
</reference>
<evidence type="ECO:0000313" key="9">
    <source>
        <dbReference type="Proteomes" id="UP000521676"/>
    </source>
</evidence>
<dbReference type="InterPro" id="IPR050697">
    <property type="entry name" value="Adenylyl/Guanylyl_Cyclase_3/4"/>
</dbReference>
<dbReference type="PROSITE" id="PS50125">
    <property type="entry name" value="GUANYLATE_CYCLASE_2"/>
    <property type="match status" value="1"/>
</dbReference>
<evidence type="ECO:0000313" key="7">
    <source>
        <dbReference type="EMBL" id="NWJ47758.1"/>
    </source>
</evidence>
<reference evidence="8" key="2">
    <citation type="journal article" date="2024" name="Nature">
        <title>Anoxygenic phototroph of the Chloroflexota uses a type I reaction centre.</title>
        <authorList>
            <person name="Tsuji J.M."/>
            <person name="Shaw N.A."/>
            <person name="Nagashima S."/>
            <person name="Venkiteswaran J.J."/>
            <person name="Schiff S.L."/>
            <person name="Watanabe T."/>
            <person name="Fukui M."/>
            <person name="Hanada S."/>
            <person name="Tank M."/>
            <person name="Neufeld J.D."/>
        </authorList>
    </citation>
    <scope>NUCLEOTIDE SEQUENCE</scope>
    <source>
        <strain evidence="8">L227-S17</strain>
    </source>
</reference>
<dbReference type="Proteomes" id="UP001431572">
    <property type="component" value="Chromosome 2"/>
</dbReference>
<dbReference type="RefSeq" id="WP_341471536.1">
    <property type="nucleotide sequence ID" value="NZ_CP128400.1"/>
</dbReference>
<evidence type="ECO:0000256" key="2">
    <source>
        <dbReference type="ARBA" id="ARBA00005381"/>
    </source>
</evidence>
<feature type="transmembrane region" description="Helical" evidence="5">
    <location>
        <begin position="127"/>
        <end position="145"/>
    </location>
</feature>
<feature type="domain" description="Guanylate cyclase" evidence="6">
    <location>
        <begin position="257"/>
        <end position="386"/>
    </location>
</feature>
<dbReference type="InterPro" id="IPR001054">
    <property type="entry name" value="A/G_cyclase"/>
</dbReference>
<evidence type="ECO:0000259" key="6">
    <source>
        <dbReference type="PROSITE" id="PS50125"/>
    </source>
</evidence>
<dbReference type="EMBL" id="JACATZ010000003">
    <property type="protein sequence ID" value="NWJ47758.1"/>
    <property type="molecule type" value="Genomic_DNA"/>
</dbReference>
<keyword evidence="4 5" id="KW-0472">Membrane</keyword>
<dbReference type="GO" id="GO:0005886">
    <property type="term" value="C:plasma membrane"/>
    <property type="evidence" value="ECO:0007669"/>
    <property type="project" value="UniProtKB-SubCell"/>
</dbReference>
<evidence type="ECO:0000256" key="4">
    <source>
        <dbReference type="ARBA" id="ARBA00023136"/>
    </source>
</evidence>
<dbReference type="CDD" id="cd07302">
    <property type="entry name" value="CHD"/>
    <property type="match status" value="1"/>
</dbReference>
<organism evidence="7 9">
    <name type="scientific">Candidatus Chlorohelix allophototropha</name>
    <dbReference type="NCBI Taxonomy" id="3003348"/>
    <lineage>
        <taxon>Bacteria</taxon>
        <taxon>Bacillati</taxon>
        <taxon>Chloroflexota</taxon>
        <taxon>Chloroflexia</taxon>
        <taxon>Candidatus Chloroheliales</taxon>
        <taxon>Candidatus Chloroheliaceae</taxon>
        <taxon>Candidatus Chlorohelix</taxon>
    </lineage>
</organism>
<dbReference type="GO" id="GO:0004016">
    <property type="term" value="F:adenylate cyclase activity"/>
    <property type="evidence" value="ECO:0007669"/>
    <property type="project" value="UniProtKB-ARBA"/>
</dbReference>
<dbReference type="Gene3D" id="3.30.70.1230">
    <property type="entry name" value="Nucleotide cyclase"/>
    <property type="match status" value="1"/>
</dbReference>
<dbReference type="GO" id="GO:0006171">
    <property type="term" value="P:cAMP biosynthetic process"/>
    <property type="evidence" value="ECO:0007669"/>
    <property type="project" value="TreeGrafter"/>
</dbReference>
<keyword evidence="5" id="KW-1133">Transmembrane helix</keyword>
<proteinExistence type="inferred from homology"/>
<comment type="subcellular location">
    <subcellularLocation>
        <location evidence="1">Cell membrane</location>
        <topology evidence="1">Multi-pass membrane protein</topology>
    </subcellularLocation>
</comment>
<dbReference type="PANTHER" id="PTHR43081">
    <property type="entry name" value="ADENYLATE CYCLASE, TERMINAL-DIFFERENTIATION SPECIFIC-RELATED"/>
    <property type="match status" value="1"/>
</dbReference>
<gene>
    <name evidence="7" type="ORF">HXX08_18040</name>
    <name evidence="8" type="ORF">OZ401_003291</name>
</gene>
<keyword evidence="5" id="KW-0812">Transmembrane</keyword>
<evidence type="ECO:0000256" key="3">
    <source>
        <dbReference type="ARBA" id="ARBA00022475"/>
    </source>
</evidence>
<name>A0A8T7M6L4_9CHLR</name>
<dbReference type="Pfam" id="PF00211">
    <property type="entry name" value="Guanylate_cyc"/>
    <property type="match status" value="1"/>
</dbReference>
<dbReference type="Proteomes" id="UP000521676">
    <property type="component" value="Unassembled WGS sequence"/>
</dbReference>
<evidence type="ECO:0000313" key="10">
    <source>
        <dbReference type="Proteomes" id="UP001431572"/>
    </source>
</evidence>
<dbReference type="GO" id="GO:0035556">
    <property type="term" value="P:intracellular signal transduction"/>
    <property type="evidence" value="ECO:0007669"/>
    <property type="project" value="InterPro"/>
</dbReference>
<sequence>MNSLDRASGVDFEKAFTHELLLSERRRLKIQMAMAAGLFIVLVVVFLLQGGLNLSDGVMGRFNEIFLLILGFILYELAAISVITYFIRQNRHFPKLLNYLNYFIEINVPNLVLALLISFNVNAQDALQGPHVFVSLILVFLTVLGMDFFLSVFIGTVAAIGYLLGIIYYLDQIPPFTDTTTFTALPMQLLRCFLFFLSGIIAGLLSRGLRQRFINSVQHLQERNQIVQMFGQYVSPEVVNRLLEQKTEIISEARFVCVMFLDIRNFTAFAENRSPQEVVEYLNTLFEFMIESVNRYNGIVNKFLGDGFMAVFGAPFSDEGDCENAVAASLEILQQITLLCQEGKIPPTRVGIGLHAGETVTGNVGSTNRKEYTIIGDAVNLASRIEQLNKQFGSQMLVSDVVWEKLNHMKLEAQVLEPVLVKGRQHPVQLYRLN</sequence>
<evidence type="ECO:0000256" key="5">
    <source>
        <dbReference type="SAM" id="Phobius"/>
    </source>
</evidence>
<dbReference type="PANTHER" id="PTHR43081:SF17">
    <property type="entry name" value="BLL5647 PROTEIN"/>
    <property type="match status" value="1"/>
</dbReference>
<feature type="transmembrane region" description="Helical" evidence="5">
    <location>
        <begin position="99"/>
        <end position="121"/>
    </location>
</feature>
<dbReference type="SMART" id="SM00044">
    <property type="entry name" value="CYCc"/>
    <property type="match status" value="1"/>
</dbReference>
<keyword evidence="10" id="KW-1185">Reference proteome</keyword>
<dbReference type="AlphaFoldDB" id="A0A8T7M6L4"/>